<dbReference type="InterPro" id="IPR038286">
    <property type="entry name" value="IPK_sf"/>
</dbReference>
<sequence>MGFMFLKPRREHHQDEPHRGWVDRLLQVEAELYEPSQEEDGSFRQVGGHSAALVSSGGGRLKKQWNAREQQFYEEAAGGAWPLRFLPQYYGGSGEENCIVIQNLLEGFQNPCVMDLKLGVRTSGRDADWLKSARMSLLDHLTSSSATGVRLEGISVHQTLERKRITGGKHVSHLCTLGDSLEEIFTFFLTDTYIRTDIANIFLERIQDMLDHFQRNRRYHFTGTSLLLYYDNNNSASKQRWYRALHQAGHLRSSLLSKMMKTKADVKMIDFAHVEEIEPFSDFQRDEGFIMGLKSIKKALLNVLASKGFDSRFALTDVLESAVSGRLSGLSGPLAT</sequence>
<dbReference type="Gene3D" id="3.30.470.160">
    <property type="entry name" value="Inositol polyphosphate kinase"/>
    <property type="match status" value="1"/>
</dbReference>
<dbReference type="EMBL" id="HBGH01012815">
    <property type="protein sequence ID" value="CAD9235091.1"/>
    <property type="molecule type" value="Transcribed_RNA"/>
</dbReference>
<gene>
    <name evidence="5" type="ORF">CCAE0312_LOCUS7181</name>
</gene>
<dbReference type="EC" id="2.7.-.-" evidence="4"/>
<proteinExistence type="inferred from homology"/>
<evidence type="ECO:0000256" key="4">
    <source>
        <dbReference type="RuleBase" id="RU363090"/>
    </source>
</evidence>
<evidence type="ECO:0000256" key="3">
    <source>
        <dbReference type="ARBA" id="ARBA00022777"/>
    </source>
</evidence>
<evidence type="ECO:0000313" key="5">
    <source>
        <dbReference type="EMBL" id="CAD9235091.1"/>
    </source>
</evidence>
<keyword evidence="2 4" id="KW-0808">Transferase</keyword>
<organism evidence="5">
    <name type="scientific">Compsopogon caeruleus</name>
    <dbReference type="NCBI Taxonomy" id="31354"/>
    <lineage>
        <taxon>Eukaryota</taxon>
        <taxon>Rhodophyta</taxon>
        <taxon>Compsopogonophyceae</taxon>
        <taxon>Compsopogonales</taxon>
        <taxon>Compsopogonaceae</taxon>
        <taxon>Compsopogon</taxon>
    </lineage>
</organism>
<reference evidence="5" key="1">
    <citation type="submission" date="2021-01" db="EMBL/GenBank/DDBJ databases">
        <authorList>
            <person name="Corre E."/>
            <person name="Pelletier E."/>
            <person name="Niang G."/>
            <person name="Scheremetjew M."/>
            <person name="Finn R."/>
            <person name="Kale V."/>
            <person name="Holt S."/>
            <person name="Cochrane G."/>
            <person name="Meng A."/>
            <person name="Brown T."/>
            <person name="Cohen L."/>
        </authorList>
    </citation>
    <scope>NUCLEOTIDE SEQUENCE</scope>
    <source>
        <strain evidence="5">SAG 36.94</strain>
    </source>
</reference>
<accession>A0A7S1TGE2</accession>
<dbReference type="GO" id="GO:0005634">
    <property type="term" value="C:nucleus"/>
    <property type="evidence" value="ECO:0007669"/>
    <property type="project" value="TreeGrafter"/>
</dbReference>
<dbReference type="GO" id="GO:0032958">
    <property type="term" value="P:inositol phosphate biosynthetic process"/>
    <property type="evidence" value="ECO:0007669"/>
    <property type="project" value="InterPro"/>
</dbReference>
<dbReference type="GO" id="GO:0005737">
    <property type="term" value="C:cytoplasm"/>
    <property type="evidence" value="ECO:0007669"/>
    <property type="project" value="TreeGrafter"/>
</dbReference>
<dbReference type="PANTHER" id="PTHR12400:SF21">
    <property type="entry name" value="KINASE"/>
    <property type="match status" value="1"/>
</dbReference>
<protein>
    <recommendedName>
        <fullName evidence="4">Kinase</fullName>
        <ecNumber evidence="4">2.7.-.-</ecNumber>
    </recommendedName>
</protein>
<dbReference type="PANTHER" id="PTHR12400">
    <property type="entry name" value="INOSITOL POLYPHOSPHATE KINASE"/>
    <property type="match status" value="1"/>
</dbReference>
<evidence type="ECO:0000256" key="2">
    <source>
        <dbReference type="ARBA" id="ARBA00022679"/>
    </source>
</evidence>
<dbReference type="GO" id="GO:0016301">
    <property type="term" value="F:kinase activity"/>
    <property type="evidence" value="ECO:0007669"/>
    <property type="project" value="UniProtKB-KW"/>
</dbReference>
<dbReference type="AlphaFoldDB" id="A0A7S1TGE2"/>
<evidence type="ECO:0000256" key="1">
    <source>
        <dbReference type="ARBA" id="ARBA00007374"/>
    </source>
</evidence>
<dbReference type="Pfam" id="PF03770">
    <property type="entry name" value="IPK"/>
    <property type="match status" value="1"/>
</dbReference>
<name>A0A7S1TGE2_9RHOD</name>
<comment type="similarity">
    <text evidence="1 4">Belongs to the inositol phosphokinase (IPK) family.</text>
</comment>
<dbReference type="SUPFAM" id="SSF56104">
    <property type="entry name" value="SAICAR synthase-like"/>
    <property type="match status" value="1"/>
</dbReference>
<dbReference type="InterPro" id="IPR005522">
    <property type="entry name" value="IPK"/>
</dbReference>
<keyword evidence="3 4" id="KW-0418">Kinase</keyword>